<keyword evidence="3" id="KW-0472">Membrane</keyword>
<keyword evidence="2" id="KW-0560">Oxidoreductase</keyword>
<evidence type="ECO:0000256" key="3">
    <source>
        <dbReference type="SAM" id="Phobius"/>
    </source>
</evidence>
<keyword evidence="3" id="KW-1133">Transmembrane helix</keyword>
<dbReference type="RefSeq" id="WP_328858671.1">
    <property type="nucleotide sequence ID" value="NZ_CP108021.1"/>
</dbReference>
<dbReference type="Pfam" id="PF00106">
    <property type="entry name" value="adh_short"/>
    <property type="match status" value="1"/>
</dbReference>
<evidence type="ECO:0000313" key="6">
    <source>
        <dbReference type="Proteomes" id="UP001432128"/>
    </source>
</evidence>
<dbReference type="InterPro" id="IPR057326">
    <property type="entry name" value="KR_dom"/>
</dbReference>
<accession>A0AAU4K6K2</accession>
<name>A0AAU4K6K2_9NOCA</name>
<keyword evidence="3" id="KW-0812">Transmembrane</keyword>
<evidence type="ECO:0000259" key="4">
    <source>
        <dbReference type="SMART" id="SM00822"/>
    </source>
</evidence>
<dbReference type="SMART" id="SM00822">
    <property type="entry name" value="PKS_KR"/>
    <property type="match status" value="1"/>
</dbReference>
<reference evidence="5 6" key="1">
    <citation type="submission" date="2022-10" db="EMBL/GenBank/DDBJ databases">
        <title>The complete genomes of actinobacterial strains from the NBC collection.</title>
        <authorList>
            <person name="Joergensen T.S."/>
            <person name="Alvarez Arevalo M."/>
            <person name="Sterndorff E.B."/>
            <person name="Faurdal D."/>
            <person name="Vuksanovic O."/>
            <person name="Mourched A.-S."/>
            <person name="Charusanti P."/>
            <person name="Shaw S."/>
            <person name="Blin K."/>
            <person name="Weber T."/>
        </authorList>
    </citation>
    <scope>NUCLEOTIDE SEQUENCE [LARGE SCALE GENOMIC DNA]</scope>
    <source>
        <strain evidence="5 6">NBC_00319</strain>
    </source>
</reference>
<dbReference type="PANTHER" id="PTHR44196:SF1">
    <property type="entry name" value="DEHYDROGENASE_REDUCTASE SDR FAMILY MEMBER 7B"/>
    <property type="match status" value="1"/>
</dbReference>
<gene>
    <name evidence="5" type="ORF">OG579_07795</name>
</gene>
<dbReference type="PRINTS" id="PR00081">
    <property type="entry name" value="GDHRDH"/>
</dbReference>
<feature type="domain" description="Ketoreductase" evidence="4">
    <location>
        <begin position="11"/>
        <end position="190"/>
    </location>
</feature>
<dbReference type="PROSITE" id="PS00061">
    <property type="entry name" value="ADH_SHORT"/>
    <property type="match status" value="1"/>
</dbReference>
<evidence type="ECO:0000256" key="2">
    <source>
        <dbReference type="ARBA" id="ARBA00023002"/>
    </source>
</evidence>
<dbReference type="InterPro" id="IPR036291">
    <property type="entry name" value="NAD(P)-bd_dom_sf"/>
</dbReference>
<dbReference type="Gene3D" id="3.40.50.720">
    <property type="entry name" value="NAD(P)-binding Rossmann-like Domain"/>
    <property type="match status" value="1"/>
</dbReference>
<dbReference type="GO" id="GO:0016020">
    <property type="term" value="C:membrane"/>
    <property type="evidence" value="ECO:0007669"/>
    <property type="project" value="TreeGrafter"/>
</dbReference>
<dbReference type="InterPro" id="IPR020904">
    <property type="entry name" value="Sc_DH/Rdtase_CS"/>
</dbReference>
<dbReference type="AlphaFoldDB" id="A0AAU4K6K2"/>
<organism evidence="5 6">
    <name type="scientific">Williamsia herbipolensis</name>
    <dbReference type="NCBI Taxonomy" id="1603258"/>
    <lineage>
        <taxon>Bacteria</taxon>
        <taxon>Bacillati</taxon>
        <taxon>Actinomycetota</taxon>
        <taxon>Actinomycetes</taxon>
        <taxon>Mycobacteriales</taxon>
        <taxon>Nocardiaceae</taxon>
        <taxon>Williamsia</taxon>
    </lineage>
</organism>
<protein>
    <submittedName>
        <fullName evidence="5">SDR family oxidoreductase</fullName>
    </submittedName>
</protein>
<dbReference type="CDD" id="cd05233">
    <property type="entry name" value="SDR_c"/>
    <property type="match status" value="1"/>
</dbReference>
<dbReference type="InterPro" id="IPR002347">
    <property type="entry name" value="SDR_fam"/>
</dbReference>
<dbReference type="KEGG" id="whr:OG579_07795"/>
<evidence type="ECO:0000313" key="5">
    <source>
        <dbReference type="EMBL" id="WUM21668.1"/>
    </source>
</evidence>
<feature type="transmembrane region" description="Helical" evidence="3">
    <location>
        <begin position="12"/>
        <end position="33"/>
    </location>
</feature>
<evidence type="ECO:0000256" key="1">
    <source>
        <dbReference type="ARBA" id="ARBA00006484"/>
    </source>
</evidence>
<dbReference type="SUPFAM" id="SSF51735">
    <property type="entry name" value="NAD(P)-binding Rossmann-fold domains"/>
    <property type="match status" value="1"/>
</dbReference>
<dbReference type="PANTHER" id="PTHR44196">
    <property type="entry name" value="DEHYDROGENASE/REDUCTASE SDR FAMILY MEMBER 7B"/>
    <property type="match status" value="1"/>
</dbReference>
<dbReference type="GO" id="GO:0016491">
    <property type="term" value="F:oxidoreductase activity"/>
    <property type="evidence" value="ECO:0007669"/>
    <property type="project" value="UniProtKB-KW"/>
</dbReference>
<comment type="similarity">
    <text evidence="1">Belongs to the short-chain dehydrogenases/reductases (SDR) family.</text>
</comment>
<sequence>MPRYPGHPERRPVLIAGGSSGIGAATGVMLAAAGHPVALGARRVEKSQEFVEKIIAAGGEAIAVPLDITDAASIEECVTKAEAELGSLEIVVSGAGDLWPGRTYEMSDDAFADQVAIHLLGAQQLYRRIVPEMIDRRRGDFVFISSDVAADPRPHMGAYAAAKAGVEAFALVARQELEGTGVRASLVRPGQTMTGMGTNFDAETAAAMLNDWVAFGFARHGFFLKPVHLATAITTVVTMPRGSHMRLVEVEAEAPIVAPAQQDDPQQGDN</sequence>
<keyword evidence="6" id="KW-1185">Reference proteome</keyword>
<proteinExistence type="inferred from homology"/>
<dbReference type="Proteomes" id="UP001432128">
    <property type="component" value="Chromosome"/>
</dbReference>
<dbReference type="EMBL" id="CP108021">
    <property type="protein sequence ID" value="WUM21668.1"/>
    <property type="molecule type" value="Genomic_DNA"/>
</dbReference>
<dbReference type="NCBIfam" id="NF005854">
    <property type="entry name" value="PRK07775.1"/>
    <property type="match status" value="1"/>
</dbReference>